<dbReference type="InterPro" id="IPR007110">
    <property type="entry name" value="Ig-like_dom"/>
</dbReference>
<organism evidence="2 3">
    <name type="scientific">Labeo rohita</name>
    <name type="common">Indian major carp</name>
    <name type="synonym">Cyprinus rohita</name>
    <dbReference type="NCBI Taxonomy" id="84645"/>
    <lineage>
        <taxon>Eukaryota</taxon>
        <taxon>Metazoa</taxon>
        <taxon>Chordata</taxon>
        <taxon>Craniata</taxon>
        <taxon>Vertebrata</taxon>
        <taxon>Euteleostomi</taxon>
        <taxon>Actinopterygii</taxon>
        <taxon>Neopterygii</taxon>
        <taxon>Teleostei</taxon>
        <taxon>Ostariophysi</taxon>
        <taxon>Cypriniformes</taxon>
        <taxon>Cyprinidae</taxon>
        <taxon>Labeoninae</taxon>
        <taxon>Labeonini</taxon>
        <taxon>Labeo</taxon>
    </lineage>
</organism>
<dbReference type="PROSITE" id="PS50835">
    <property type="entry name" value="IG_LIKE"/>
    <property type="match status" value="1"/>
</dbReference>
<dbReference type="EMBL" id="JACTAM010002644">
    <property type="protein sequence ID" value="KAI2644060.1"/>
    <property type="molecule type" value="Genomic_DNA"/>
</dbReference>
<evidence type="ECO:0000259" key="1">
    <source>
        <dbReference type="PROSITE" id="PS50835"/>
    </source>
</evidence>
<dbReference type="Proteomes" id="UP000830375">
    <property type="component" value="Unassembled WGS sequence"/>
</dbReference>
<dbReference type="PANTHER" id="PTHR21063">
    <property type="entry name" value="LFA-3"/>
    <property type="match status" value="1"/>
</dbReference>
<dbReference type="InterPro" id="IPR003599">
    <property type="entry name" value="Ig_sub"/>
</dbReference>
<dbReference type="Gene3D" id="2.60.40.10">
    <property type="entry name" value="Immunoglobulins"/>
    <property type="match status" value="3"/>
</dbReference>
<sequence>MEGESVTLDTRVLKKSNDFIAWYFNDILIAEIIGHLRYVCTDEHCTKDTERFRDRLKLDHQTGSLTIMNLRTTDSGDYHLQIFSSNFSFSSIRSFSVTVTDVFGVETDGGSVFVMEGDSVTLHSGVKKSQQDRIGWYFNDTFIAQINGNLNTFFRFTDRLELDNQTGSLTIMKITNTDSGLYKLQVISSSISQKIFSVSVRDVPGAKTHQMKTMPVMEGQSVTLDPGVMKKPNDLMTWYFNDICIAEVSGDLSYICTDVQCKDADERFRDRLKLDHQTGSLTITNARTTDSGVYKLEINSTNSSIRRRRSSSISISSCKSFSVAVIVRAISISEMCASVRGQSDENASKEINSSDKFTSEHHVEHSSPNMAEIPLMTVPNESSPNQTEAASVTSTSLFPSSLCFVFSPGFPVLPGILAACLLDSSSFLGLFSRLIPLRITFATD</sequence>
<dbReference type="Pfam" id="PF07686">
    <property type="entry name" value="V-set"/>
    <property type="match status" value="3"/>
</dbReference>
<dbReference type="PANTHER" id="PTHR21063:SF4">
    <property type="entry name" value="CD48 ANTIGEN-RELATED"/>
    <property type="match status" value="1"/>
</dbReference>
<protein>
    <submittedName>
        <fullName evidence="2">Carcinoembryonic antigen-related cell adhesion molecule 3</fullName>
    </submittedName>
</protein>
<dbReference type="SUPFAM" id="SSF48726">
    <property type="entry name" value="Immunoglobulin"/>
    <property type="match status" value="3"/>
</dbReference>
<evidence type="ECO:0000313" key="2">
    <source>
        <dbReference type="EMBL" id="KAI2644060.1"/>
    </source>
</evidence>
<dbReference type="InterPro" id="IPR036179">
    <property type="entry name" value="Ig-like_dom_sf"/>
</dbReference>
<comment type="caution">
    <text evidence="2">The sequence shown here is derived from an EMBL/GenBank/DDBJ whole genome shotgun (WGS) entry which is preliminary data.</text>
</comment>
<evidence type="ECO:0000313" key="3">
    <source>
        <dbReference type="Proteomes" id="UP000830375"/>
    </source>
</evidence>
<dbReference type="InterPro" id="IPR013106">
    <property type="entry name" value="Ig_V-set"/>
</dbReference>
<keyword evidence="3" id="KW-1185">Reference proteome</keyword>
<dbReference type="SMART" id="SM00409">
    <property type="entry name" value="IG"/>
    <property type="match status" value="3"/>
</dbReference>
<proteinExistence type="predicted"/>
<name>A0ABQ8L011_LABRO</name>
<reference evidence="2 3" key="1">
    <citation type="submission" date="2022-01" db="EMBL/GenBank/DDBJ databases">
        <title>A high-quality chromosome-level genome assembly of rohu carp, Labeo rohita.</title>
        <authorList>
            <person name="Arick M.A. II"/>
            <person name="Hsu C.-Y."/>
            <person name="Magbanua Z."/>
            <person name="Pechanova O."/>
            <person name="Grover C."/>
            <person name="Miller E."/>
            <person name="Thrash A."/>
            <person name="Ezzel L."/>
            <person name="Alam S."/>
            <person name="Benzie J."/>
            <person name="Hamilton M."/>
            <person name="Karsi A."/>
            <person name="Lawrence M.L."/>
            <person name="Peterson D.G."/>
        </authorList>
    </citation>
    <scope>NUCLEOTIDE SEQUENCE [LARGE SCALE GENOMIC DNA]</scope>
    <source>
        <strain evidence="3">BAU-BD-2019</strain>
        <tissue evidence="2">Blood</tissue>
    </source>
</reference>
<gene>
    <name evidence="2" type="ORF">H4Q32_029509</name>
</gene>
<feature type="domain" description="Ig-like" evidence="1">
    <location>
        <begin position="204"/>
        <end position="314"/>
    </location>
</feature>
<accession>A0ABQ8L011</accession>
<dbReference type="InterPro" id="IPR013783">
    <property type="entry name" value="Ig-like_fold"/>
</dbReference>